<evidence type="ECO:0000256" key="4">
    <source>
        <dbReference type="ARBA" id="ARBA00022692"/>
    </source>
</evidence>
<dbReference type="PANTHER" id="PTHR30558:SF3">
    <property type="entry name" value="BIOPOLYMER TRANSPORT PROTEIN EXBD-RELATED"/>
    <property type="match status" value="1"/>
</dbReference>
<dbReference type="PANTHER" id="PTHR30558">
    <property type="entry name" value="EXBD MEMBRANE COMPONENT OF PMF-DRIVEN MACROMOLECULE IMPORT SYSTEM"/>
    <property type="match status" value="1"/>
</dbReference>
<gene>
    <name evidence="9" type="ORF">H9862_03965</name>
</gene>
<evidence type="ECO:0000256" key="3">
    <source>
        <dbReference type="ARBA" id="ARBA00022475"/>
    </source>
</evidence>
<accession>A0A9D1VAV4</accession>
<keyword evidence="4 7" id="KW-0812">Transmembrane</keyword>
<evidence type="ECO:0000256" key="6">
    <source>
        <dbReference type="ARBA" id="ARBA00023136"/>
    </source>
</evidence>
<dbReference type="EMBL" id="DXFQ01000061">
    <property type="protein sequence ID" value="HIX19742.1"/>
    <property type="molecule type" value="Genomic_DNA"/>
</dbReference>
<protein>
    <submittedName>
        <fullName evidence="9">Biopolymer transporter ExbD</fullName>
    </submittedName>
</protein>
<keyword evidence="7" id="KW-0653">Protein transport</keyword>
<dbReference type="Gene3D" id="3.30.420.270">
    <property type="match status" value="1"/>
</dbReference>
<evidence type="ECO:0000256" key="5">
    <source>
        <dbReference type="ARBA" id="ARBA00022989"/>
    </source>
</evidence>
<keyword evidence="7" id="KW-0813">Transport</keyword>
<dbReference type="GO" id="GO:0022857">
    <property type="term" value="F:transmembrane transporter activity"/>
    <property type="evidence" value="ECO:0007669"/>
    <property type="project" value="InterPro"/>
</dbReference>
<feature type="transmembrane region" description="Helical" evidence="8">
    <location>
        <begin position="12"/>
        <end position="31"/>
    </location>
</feature>
<evidence type="ECO:0000256" key="2">
    <source>
        <dbReference type="ARBA" id="ARBA00005811"/>
    </source>
</evidence>
<comment type="caution">
    <text evidence="9">The sequence shown here is derived from an EMBL/GenBank/DDBJ whole genome shotgun (WGS) entry which is preliminary data.</text>
</comment>
<dbReference type="GO" id="GO:0015031">
    <property type="term" value="P:protein transport"/>
    <property type="evidence" value="ECO:0007669"/>
    <property type="project" value="UniProtKB-KW"/>
</dbReference>
<reference evidence="9" key="2">
    <citation type="submission" date="2021-04" db="EMBL/GenBank/DDBJ databases">
        <authorList>
            <person name="Gilroy R."/>
        </authorList>
    </citation>
    <scope>NUCLEOTIDE SEQUENCE</scope>
    <source>
        <strain evidence="9">14975</strain>
    </source>
</reference>
<comment type="similarity">
    <text evidence="2 7">Belongs to the ExbD/TolR family.</text>
</comment>
<evidence type="ECO:0000313" key="10">
    <source>
        <dbReference type="Proteomes" id="UP000823964"/>
    </source>
</evidence>
<evidence type="ECO:0000313" key="9">
    <source>
        <dbReference type="EMBL" id="HIX19742.1"/>
    </source>
</evidence>
<reference evidence="9" key="1">
    <citation type="journal article" date="2021" name="PeerJ">
        <title>Extensive microbial diversity within the chicken gut microbiome revealed by metagenomics and culture.</title>
        <authorList>
            <person name="Gilroy R."/>
            <person name="Ravi A."/>
            <person name="Getino M."/>
            <person name="Pursley I."/>
            <person name="Horton D.L."/>
            <person name="Alikhan N.F."/>
            <person name="Baker D."/>
            <person name="Gharbi K."/>
            <person name="Hall N."/>
            <person name="Watson M."/>
            <person name="Adriaenssens E.M."/>
            <person name="Foster-Nyarko E."/>
            <person name="Jarju S."/>
            <person name="Secka A."/>
            <person name="Antonio M."/>
            <person name="Oren A."/>
            <person name="Chaudhuri R.R."/>
            <person name="La Ragione R."/>
            <person name="Hildebrand F."/>
            <person name="Pallen M.J."/>
        </authorList>
    </citation>
    <scope>NUCLEOTIDE SEQUENCE</scope>
    <source>
        <strain evidence="9">14975</strain>
    </source>
</reference>
<evidence type="ECO:0000256" key="1">
    <source>
        <dbReference type="ARBA" id="ARBA00004162"/>
    </source>
</evidence>
<dbReference type="AlphaFoldDB" id="A0A9D1VAV4"/>
<proteinExistence type="inferred from homology"/>
<keyword evidence="3" id="KW-1003">Cell membrane</keyword>
<keyword evidence="6 8" id="KW-0472">Membrane</keyword>
<evidence type="ECO:0000256" key="8">
    <source>
        <dbReference type="SAM" id="Phobius"/>
    </source>
</evidence>
<organism evidence="9 10">
    <name type="scientific">Candidatus Akkermansia intestinigallinarum</name>
    <dbReference type="NCBI Taxonomy" id="2838431"/>
    <lineage>
        <taxon>Bacteria</taxon>
        <taxon>Pseudomonadati</taxon>
        <taxon>Verrucomicrobiota</taxon>
        <taxon>Verrucomicrobiia</taxon>
        <taxon>Verrucomicrobiales</taxon>
        <taxon>Akkermansiaceae</taxon>
        <taxon>Akkermansia</taxon>
    </lineage>
</organism>
<dbReference type="Pfam" id="PF02472">
    <property type="entry name" value="ExbD"/>
    <property type="match status" value="1"/>
</dbReference>
<keyword evidence="5 8" id="KW-1133">Transmembrane helix</keyword>
<name>A0A9D1VAV4_9BACT</name>
<dbReference type="InterPro" id="IPR003400">
    <property type="entry name" value="ExbD"/>
</dbReference>
<sequence length="146" mass="16093">MKIQAKIPAQIGFQLAPMLDIVFLLLIFFVVTQKIILTEQDLNVKVPTAPSSEDEVTRAIDEIIINVREEDGKLIVTVDGTTFTLDQLRQRLRKIVSNNEDVPVRIRGDAKTSWQGIADVIAACTDVGVYNISFSSRLPKGEGAAP</sequence>
<dbReference type="GO" id="GO:0005886">
    <property type="term" value="C:plasma membrane"/>
    <property type="evidence" value="ECO:0007669"/>
    <property type="project" value="UniProtKB-SubCell"/>
</dbReference>
<evidence type="ECO:0000256" key="7">
    <source>
        <dbReference type="RuleBase" id="RU003879"/>
    </source>
</evidence>
<comment type="subcellular location">
    <subcellularLocation>
        <location evidence="1">Cell membrane</location>
        <topology evidence="1">Single-pass membrane protein</topology>
    </subcellularLocation>
    <subcellularLocation>
        <location evidence="7">Cell membrane</location>
        <topology evidence="7">Single-pass type II membrane protein</topology>
    </subcellularLocation>
</comment>
<dbReference type="Proteomes" id="UP000823964">
    <property type="component" value="Unassembled WGS sequence"/>
</dbReference>